<dbReference type="InterPro" id="IPR058365">
    <property type="entry name" value="DUF8052"/>
</dbReference>
<evidence type="ECO:0000313" key="3">
    <source>
        <dbReference type="EMBL" id="MFC7316931.1"/>
    </source>
</evidence>
<proteinExistence type="predicted"/>
<organism evidence="3 4">
    <name type="scientific">Halomarina halobia</name>
    <dbReference type="NCBI Taxonomy" id="3033386"/>
    <lineage>
        <taxon>Archaea</taxon>
        <taxon>Methanobacteriati</taxon>
        <taxon>Methanobacteriota</taxon>
        <taxon>Stenosarchaea group</taxon>
        <taxon>Halobacteria</taxon>
        <taxon>Halobacteriales</taxon>
        <taxon>Natronomonadaceae</taxon>
        <taxon>Halomarina</taxon>
    </lineage>
</organism>
<dbReference type="EMBL" id="JBHTBF010000002">
    <property type="protein sequence ID" value="MFC7316931.1"/>
    <property type="molecule type" value="Genomic_DNA"/>
</dbReference>
<dbReference type="Proteomes" id="UP001596547">
    <property type="component" value="Unassembled WGS sequence"/>
</dbReference>
<reference evidence="3 4" key="1">
    <citation type="journal article" date="2019" name="Int. J. Syst. Evol. Microbiol.">
        <title>The Global Catalogue of Microorganisms (GCM) 10K type strain sequencing project: providing services to taxonomists for standard genome sequencing and annotation.</title>
        <authorList>
            <consortium name="The Broad Institute Genomics Platform"/>
            <consortium name="The Broad Institute Genome Sequencing Center for Infectious Disease"/>
            <person name="Wu L."/>
            <person name="Ma J."/>
        </authorList>
    </citation>
    <scope>NUCLEOTIDE SEQUENCE [LARGE SCALE GENOMIC DNA]</scope>
    <source>
        <strain evidence="3 4">PSR21</strain>
    </source>
</reference>
<sequence>MSDPRPEPDPAPNPDPERRPDPEAAPTRADLGIPDWDDEYVDRVADRLMYNYDLDDDYRVRGERFDLYGRMRVESRKHFFHPSLNYANHGSTEHLFVRRASGATRADLERLVDLGHDLAAEWIDADEEHFSTDFTFVLVVPELPEDVREFVSGFRDRTLLRFGYYGHYEVNLLVVAPEREALAASANADVAHAFRLWTPVDAPAEPTGLVDRLVGLLRREG</sequence>
<feature type="region of interest" description="Disordered" evidence="1">
    <location>
        <begin position="1"/>
        <end position="34"/>
    </location>
</feature>
<feature type="domain" description="DUF8052" evidence="2">
    <location>
        <begin position="38"/>
        <end position="195"/>
    </location>
</feature>
<name>A0ABD6A9R3_9EURY</name>
<evidence type="ECO:0000256" key="1">
    <source>
        <dbReference type="SAM" id="MobiDB-lite"/>
    </source>
</evidence>
<comment type="caution">
    <text evidence="3">The sequence shown here is derived from an EMBL/GenBank/DDBJ whole genome shotgun (WGS) entry which is preliminary data.</text>
</comment>
<dbReference type="GeneID" id="79316416"/>
<dbReference type="AlphaFoldDB" id="A0ABD6A9R3"/>
<protein>
    <recommendedName>
        <fullName evidence="2">DUF8052 domain-containing protein</fullName>
    </recommendedName>
</protein>
<dbReference type="RefSeq" id="WP_276303810.1">
    <property type="nucleotide sequence ID" value="NZ_CP119992.1"/>
</dbReference>
<accession>A0ABD6A9R3</accession>
<evidence type="ECO:0000259" key="2">
    <source>
        <dbReference type="Pfam" id="PF26226"/>
    </source>
</evidence>
<evidence type="ECO:0000313" key="4">
    <source>
        <dbReference type="Proteomes" id="UP001596547"/>
    </source>
</evidence>
<keyword evidence="4" id="KW-1185">Reference proteome</keyword>
<dbReference type="Pfam" id="PF26226">
    <property type="entry name" value="DUF8052"/>
    <property type="match status" value="1"/>
</dbReference>
<gene>
    <name evidence="3" type="ORF">ACFQPE_09000</name>
</gene>